<sequence>MVSSKSNILNYSQVPTKQNKHLKELGAPHVDSFNYAVDEGLPEALKSLMPITFTLKNGKKIRIEIQRVDIHIPTKTDSNSMKVSKLYPKEARLRGCTYDAPLDITFGWSEDGVAQPLVKMEVGRVPIMLKSRKCNLSQLKPAELIERNEHACEWGGYFIVGGNERLIRMLIQTRRNYPIALKRSTWKDRGTLFSDIGVQMRCVKQDQTAKNNVLHFVTDGTAKLMFTHRKMIFFAPVMLIMKALLDCSDEHIFNHIMSGFQDNLYFKSCVLSMIQLLYSEKIVTHKDAQEYLGAAFKVKFSYDLPTLETNVDVCDFILRECICPHAESYFDKFQCLVFMLQKLFSVVQNDSLKDSVDGPMMQELLLGGHLYLQALKDKLQSLLYIIKENIVKRDNPKYNLNPLELRSSISKCNKYIELRMKTLIGTGNLTSLDNLGLQQSTGLSVNPENINRMRYMSHFRAVHRGAYFSEMRTTDVRQLLPEAWGFICPVHTPDGAPCGLLNHLSKSCKVSPMPNERLVENLLGVLLSLGMEAVTSTPFRRKPKSHYSVLLDGRVVGFLAVEISIDLINKLRVKKVLGEEVPRTLEIVLIEYKEMKGASQFPGLFLFTSPARMMRPVKHLALNKEELIGTFEQVYMDIAICPEEMYPGRTTHMELSKTHFLSNLANLIPMPDCNQSPRNMYQCQMGKQTMGTPCHNFHRRDNTKLYRLQTPGSPFFKTSFYDELQMDDFPMGTNAIVAVVSYTGYDMEDAMVLNKQSVERGFAYGSLLMSEVIELKNVSSAFERDPKREMLAEFLDIDGLPYPGARLLKGNPLYCYFDAKTQNYAVGYLKAKDEIYVENVRVTIDTNEQAKQLNILKASITYRVPRAPSVGDKFASRAGQKGICSYLWASEDLPFTESGLVPDIVFNPHGFPSRMTIAMMIEMMAGKSAALHGMKYDATPFKFNEENTAIDYFGKLLEAGGFNYYGTERMYSGTNGREMKASIFFGIVHYQRLRHMVADKWQVRSTGPIDSLTRQPIKGRKKGGGVRFGEMERDSLLSHGAAYLLQDRLFLNSDRTTVIVCSKCGSLIGPVITRSEIIKDHSETQIKCSLCKDSSHIRNMEVPYILKYLIAELSSVNIYIHLKTSDVCKAV</sequence>
<keyword evidence="10 14" id="KW-0804">Transcription</keyword>
<dbReference type="AlphaFoldDB" id="A0A9P0F1S6"/>
<dbReference type="EMBL" id="OU963863">
    <property type="protein sequence ID" value="CAH0385289.1"/>
    <property type="molecule type" value="Genomic_DNA"/>
</dbReference>
<dbReference type="InterPro" id="IPR007121">
    <property type="entry name" value="RNA_pol_bsu_CS"/>
</dbReference>
<dbReference type="Gene3D" id="3.90.1110.10">
    <property type="entry name" value="RNA polymerase Rpb2, domain 2"/>
    <property type="match status" value="1"/>
</dbReference>
<evidence type="ECO:0000256" key="7">
    <source>
        <dbReference type="ARBA" id="ARBA00022723"/>
    </source>
</evidence>
<dbReference type="Gene3D" id="2.40.50.150">
    <property type="match status" value="1"/>
</dbReference>
<feature type="domain" description="RNA polymerase beta subunit protrusion" evidence="18">
    <location>
        <begin position="25"/>
        <end position="393"/>
    </location>
</feature>
<dbReference type="InterPro" id="IPR007642">
    <property type="entry name" value="RNA_pol_Rpb2_2"/>
</dbReference>
<evidence type="ECO:0000313" key="21">
    <source>
        <dbReference type="EMBL" id="CAH0385289.1"/>
    </source>
</evidence>
<organism evidence="21 22">
    <name type="scientific">Bemisia tabaci</name>
    <name type="common">Sweetpotato whitefly</name>
    <name type="synonym">Aleurodes tabaci</name>
    <dbReference type="NCBI Taxonomy" id="7038"/>
    <lineage>
        <taxon>Eukaryota</taxon>
        <taxon>Metazoa</taxon>
        <taxon>Ecdysozoa</taxon>
        <taxon>Arthropoda</taxon>
        <taxon>Hexapoda</taxon>
        <taxon>Insecta</taxon>
        <taxon>Pterygota</taxon>
        <taxon>Neoptera</taxon>
        <taxon>Paraneoptera</taxon>
        <taxon>Hemiptera</taxon>
        <taxon>Sternorrhyncha</taxon>
        <taxon>Aleyrodoidea</taxon>
        <taxon>Aleyrodidae</taxon>
        <taxon>Aleyrodinae</taxon>
        <taxon>Bemisia</taxon>
    </lineage>
</organism>
<evidence type="ECO:0000256" key="8">
    <source>
        <dbReference type="ARBA" id="ARBA00022771"/>
    </source>
</evidence>
<dbReference type="InterPro" id="IPR009674">
    <property type="entry name" value="Rpa2_dom_4"/>
</dbReference>
<reference evidence="21" key="1">
    <citation type="submission" date="2021-12" db="EMBL/GenBank/DDBJ databases">
        <authorList>
            <person name="King R."/>
        </authorList>
    </citation>
    <scope>NUCLEOTIDE SEQUENCE</scope>
</reference>
<dbReference type="FunFam" id="2.40.270.10:FF:000011">
    <property type="entry name" value="DNA-directed RNA polymerase subunit beta"/>
    <property type="match status" value="1"/>
</dbReference>
<evidence type="ECO:0000259" key="18">
    <source>
        <dbReference type="Pfam" id="PF04563"/>
    </source>
</evidence>
<dbReference type="InterPro" id="IPR007641">
    <property type="entry name" value="RNA_pol_Rpb2_7"/>
</dbReference>
<dbReference type="FunFam" id="3.90.1800.10:FF:000004">
    <property type="entry name" value="DNA-directed RNA polymerase subunit beta"/>
    <property type="match status" value="1"/>
</dbReference>
<dbReference type="GO" id="GO:0003677">
    <property type="term" value="F:DNA binding"/>
    <property type="evidence" value="ECO:0007669"/>
    <property type="project" value="InterPro"/>
</dbReference>
<dbReference type="Gene3D" id="3.90.1100.10">
    <property type="match status" value="1"/>
</dbReference>
<dbReference type="InterPro" id="IPR007644">
    <property type="entry name" value="RNA_pol_bsu_protrusion"/>
</dbReference>
<dbReference type="Pfam" id="PF04560">
    <property type="entry name" value="RNA_pol_Rpb2_7"/>
    <property type="match status" value="1"/>
</dbReference>
<dbReference type="InterPro" id="IPR037033">
    <property type="entry name" value="DNA-dir_RNAP_su2_hyb_sf"/>
</dbReference>
<evidence type="ECO:0000256" key="14">
    <source>
        <dbReference type="RuleBase" id="RU363031"/>
    </source>
</evidence>
<keyword evidence="4 14" id="KW-0240">DNA-directed RNA polymerase</keyword>
<protein>
    <recommendedName>
        <fullName evidence="14">DNA-directed RNA polymerase subunit beta</fullName>
        <ecNumber evidence="14">2.7.7.6</ecNumber>
    </recommendedName>
</protein>
<keyword evidence="7" id="KW-0479">Metal-binding</keyword>
<dbReference type="InterPro" id="IPR015712">
    <property type="entry name" value="DNA-dir_RNA_pol_su2"/>
</dbReference>
<evidence type="ECO:0000256" key="6">
    <source>
        <dbReference type="ARBA" id="ARBA00022695"/>
    </source>
</evidence>
<evidence type="ECO:0000313" key="22">
    <source>
        <dbReference type="Proteomes" id="UP001152759"/>
    </source>
</evidence>
<dbReference type="InterPro" id="IPR007120">
    <property type="entry name" value="DNA-dir_RNAP_su2_dom"/>
</dbReference>
<gene>
    <name evidence="21" type="ORF">BEMITA_LOCUS4531</name>
</gene>
<evidence type="ECO:0000256" key="2">
    <source>
        <dbReference type="ARBA" id="ARBA00006835"/>
    </source>
</evidence>
<dbReference type="Pfam" id="PF04565">
    <property type="entry name" value="RNA_pol_Rpb2_3"/>
    <property type="match status" value="1"/>
</dbReference>
<dbReference type="InterPro" id="IPR037034">
    <property type="entry name" value="RNA_pol_Rpb2_2_sf"/>
</dbReference>
<evidence type="ECO:0000259" key="16">
    <source>
        <dbReference type="Pfam" id="PF04560"/>
    </source>
</evidence>
<keyword evidence="8" id="KW-0863">Zinc-finger</keyword>
<dbReference type="Gene3D" id="3.90.1800.10">
    <property type="entry name" value="RNA polymerase alpha subunit dimerisation domain"/>
    <property type="match status" value="1"/>
</dbReference>
<feature type="domain" description="RNA polymerase Rpb2" evidence="17">
    <location>
        <begin position="174"/>
        <end position="363"/>
    </location>
</feature>
<feature type="domain" description="DNA-directed RNA polymerase subunit 2 hybrid-binding" evidence="15">
    <location>
        <begin position="665"/>
        <end position="1022"/>
    </location>
</feature>
<comment type="subcellular location">
    <subcellularLocation>
        <location evidence="1">Nucleus</location>
    </subcellularLocation>
</comment>
<dbReference type="GO" id="GO:0006351">
    <property type="term" value="P:DNA-templated transcription"/>
    <property type="evidence" value="ECO:0007669"/>
    <property type="project" value="InterPro"/>
</dbReference>
<evidence type="ECO:0000256" key="10">
    <source>
        <dbReference type="ARBA" id="ARBA00023163"/>
    </source>
</evidence>
<keyword evidence="11" id="KW-0539">Nucleus</keyword>
<dbReference type="EC" id="2.7.7.6" evidence="14"/>
<comment type="catalytic activity">
    <reaction evidence="12">
        <text>RNA(n) + a ribonucleoside 5'-triphosphate = RNA(n+1) + diphosphate</text>
        <dbReference type="Rhea" id="RHEA:21248"/>
        <dbReference type="Rhea" id="RHEA-COMP:14527"/>
        <dbReference type="Rhea" id="RHEA-COMP:17342"/>
        <dbReference type="ChEBI" id="CHEBI:33019"/>
        <dbReference type="ChEBI" id="CHEBI:61557"/>
        <dbReference type="ChEBI" id="CHEBI:140395"/>
        <dbReference type="EC" id="2.7.7.6"/>
    </reaction>
    <physiologicalReaction direction="left-to-right" evidence="12">
        <dbReference type="Rhea" id="RHEA:21249"/>
    </physiologicalReaction>
</comment>
<dbReference type="GO" id="GO:0005634">
    <property type="term" value="C:nucleus"/>
    <property type="evidence" value="ECO:0007669"/>
    <property type="project" value="UniProtKB-SubCell"/>
</dbReference>
<dbReference type="Pfam" id="PF06883">
    <property type="entry name" value="RNA_pol_Rpa2_4"/>
    <property type="match status" value="1"/>
</dbReference>
<dbReference type="GO" id="GO:0003899">
    <property type="term" value="F:DNA-directed RNA polymerase activity"/>
    <property type="evidence" value="ECO:0007669"/>
    <property type="project" value="UniProtKB-EC"/>
</dbReference>
<dbReference type="SUPFAM" id="SSF64484">
    <property type="entry name" value="beta and beta-prime subunits of DNA dependent RNA-polymerase"/>
    <property type="match status" value="1"/>
</dbReference>
<evidence type="ECO:0000259" key="17">
    <source>
        <dbReference type="Pfam" id="PF04561"/>
    </source>
</evidence>
<keyword evidence="6 14" id="KW-0548">Nucleotidyltransferase</keyword>
<dbReference type="InterPro" id="IPR014724">
    <property type="entry name" value="RNA_pol_RPB2_OB-fold"/>
</dbReference>
<dbReference type="InterPro" id="IPR007645">
    <property type="entry name" value="RNA_pol_Rpb2_3"/>
</dbReference>
<feature type="domain" description="RNA polymerase Rpb2" evidence="16">
    <location>
        <begin position="1024"/>
        <end position="1124"/>
    </location>
</feature>
<evidence type="ECO:0000256" key="4">
    <source>
        <dbReference type="ARBA" id="ARBA00022478"/>
    </source>
</evidence>
<dbReference type="GO" id="GO:0032549">
    <property type="term" value="F:ribonucleoside binding"/>
    <property type="evidence" value="ECO:0007669"/>
    <property type="project" value="InterPro"/>
</dbReference>
<comment type="subunit">
    <text evidence="3">Component of the RNA polymerase I (Pol I) complex consisting of at least 13 subunits.</text>
</comment>
<keyword evidence="22" id="KW-1185">Reference proteome</keyword>
<dbReference type="PROSITE" id="PS01166">
    <property type="entry name" value="RNA_POL_BETA"/>
    <property type="match status" value="1"/>
</dbReference>
<evidence type="ECO:0000256" key="13">
    <source>
        <dbReference type="RuleBase" id="RU000434"/>
    </source>
</evidence>
<evidence type="ECO:0000259" key="19">
    <source>
        <dbReference type="Pfam" id="PF04565"/>
    </source>
</evidence>
<dbReference type="GO" id="GO:0008270">
    <property type="term" value="F:zinc ion binding"/>
    <property type="evidence" value="ECO:0007669"/>
    <property type="project" value="UniProtKB-KW"/>
</dbReference>
<dbReference type="CDD" id="cd00653">
    <property type="entry name" value="RNA_pol_B_RPB2"/>
    <property type="match status" value="1"/>
</dbReference>
<dbReference type="FunFam" id="3.90.1100.10:FF:000008">
    <property type="entry name" value="DNA-directed RNA polymerase subunit beta"/>
    <property type="match status" value="1"/>
</dbReference>
<dbReference type="Gene3D" id="2.40.270.10">
    <property type="entry name" value="DNA-directed RNA polymerase, subunit 2, domain 6"/>
    <property type="match status" value="1"/>
</dbReference>
<name>A0A9P0F1S6_BEMTA</name>
<dbReference type="PANTHER" id="PTHR20856">
    <property type="entry name" value="DNA-DIRECTED RNA POLYMERASE I SUBUNIT 2"/>
    <property type="match status" value="1"/>
</dbReference>
<feature type="domain" description="RNA polymerase Rpb2" evidence="19">
    <location>
        <begin position="448"/>
        <end position="510"/>
    </location>
</feature>
<dbReference type="Pfam" id="PF04563">
    <property type="entry name" value="RNA_pol_Rpb2_1"/>
    <property type="match status" value="1"/>
</dbReference>
<keyword evidence="9" id="KW-0862">Zinc</keyword>
<dbReference type="Pfam" id="PF00562">
    <property type="entry name" value="RNA_pol_Rpb2_6"/>
    <property type="match status" value="1"/>
</dbReference>
<accession>A0A9P0F1S6</accession>
<evidence type="ECO:0000256" key="9">
    <source>
        <dbReference type="ARBA" id="ARBA00022833"/>
    </source>
</evidence>
<feature type="domain" description="DNA-directed RNA polymerase I subunit RPA2" evidence="20">
    <location>
        <begin position="556"/>
        <end position="615"/>
    </location>
</feature>
<dbReference type="KEGG" id="btab:109034214"/>
<dbReference type="Pfam" id="PF04561">
    <property type="entry name" value="RNA_pol_Rpb2_2"/>
    <property type="match status" value="1"/>
</dbReference>
<evidence type="ECO:0000256" key="12">
    <source>
        <dbReference type="ARBA" id="ARBA00047768"/>
    </source>
</evidence>
<comment type="similarity">
    <text evidence="2 13">Belongs to the RNA polymerase beta chain family.</text>
</comment>
<evidence type="ECO:0000256" key="1">
    <source>
        <dbReference type="ARBA" id="ARBA00004123"/>
    </source>
</evidence>
<evidence type="ECO:0000259" key="20">
    <source>
        <dbReference type="Pfam" id="PF06883"/>
    </source>
</evidence>
<evidence type="ECO:0000256" key="5">
    <source>
        <dbReference type="ARBA" id="ARBA00022679"/>
    </source>
</evidence>
<keyword evidence="5 14" id="KW-0808">Transferase</keyword>
<comment type="function">
    <text evidence="14">DNA-dependent RNA polymerase catalyzes the transcription of DNA into RNA using the four ribonucleoside triphosphates as substrates.</text>
</comment>
<dbReference type="Proteomes" id="UP001152759">
    <property type="component" value="Chromosome 2"/>
</dbReference>
<evidence type="ECO:0000256" key="3">
    <source>
        <dbReference type="ARBA" id="ARBA00011251"/>
    </source>
</evidence>
<proteinExistence type="inferred from homology"/>
<evidence type="ECO:0000256" key="11">
    <source>
        <dbReference type="ARBA" id="ARBA00023242"/>
    </source>
</evidence>
<evidence type="ECO:0000259" key="15">
    <source>
        <dbReference type="Pfam" id="PF00562"/>
    </source>
</evidence>
<dbReference type="GO" id="GO:0000428">
    <property type="term" value="C:DNA-directed RNA polymerase complex"/>
    <property type="evidence" value="ECO:0007669"/>
    <property type="project" value="UniProtKB-KW"/>
</dbReference>